<evidence type="ECO:0000313" key="3">
    <source>
        <dbReference type="Proteomes" id="UP001150925"/>
    </source>
</evidence>
<accession>A0A9W8AMQ9</accession>
<dbReference type="EMBL" id="JANBPY010002299">
    <property type="protein sequence ID" value="KAJ1955608.1"/>
    <property type="molecule type" value="Genomic_DNA"/>
</dbReference>
<keyword evidence="3" id="KW-1185">Reference proteome</keyword>
<evidence type="ECO:0000313" key="2">
    <source>
        <dbReference type="EMBL" id="KAJ1955608.1"/>
    </source>
</evidence>
<dbReference type="AlphaFoldDB" id="A0A9W8AMQ9"/>
<feature type="compositionally biased region" description="Polar residues" evidence="1">
    <location>
        <begin position="36"/>
        <end position="45"/>
    </location>
</feature>
<gene>
    <name evidence="2" type="ORF">IWQ62_005491</name>
</gene>
<feature type="region of interest" description="Disordered" evidence="1">
    <location>
        <begin position="1"/>
        <end position="84"/>
    </location>
</feature>
<name>A0A9W8AMQ9_9FUNG</name>
<evidence type="ECO:0000256" key="1">
    <source>
        <dbReference type="SAM" id="MobiDB-lite"/>
    </source>
</evidence>
<dbReference type="Proteomes" id="UP001150925">
    <property type="component" value="Unassembled WGS sequence"/>
</dbReference>
<reference evidence="2" key="1">
    <citation type="submission" date="2022-07" db="EMBL/GenBank/DDBJ databases">
        <title>Phylogenomic reconstructions and comparative analyses of Kickxellomycotina fungi.</title>
        <authorList>
            <person name="Reynolds N.K."/>
            <person name="Stajich J.E."/>
            <person name="Barry K."/>
            <person name="Grigoriev I.V."/>
            <person name="Crous P."/>
            <person name="Smith M.E."/>
        </authorList>
    </citation>
    <scope>NUCLEOTIDE SEQUENCE</scope>
    <source>
        <strain evidence="2">RSA 1196</strain>
    </source>
</reference>
<sequence length="84" mass="9309">MGPSSPPLPPGVVTGSSLPNPHHLESQERLNLQRKPMTTLQTNQRLQRHHQIDAHTQTTALHPHRPKKGPSTTPAGPTHRHTFT</sequence>
<comment type="caution">
    <text evidence="2">The sequence shown here is derived from an EMBL/GenBank/DDBJ whole genome shotgun (WGS) entry which is preliminary data.</text>
</comment>
<protein>
    <submittedName>
        <fullName evidence="2">Uncharacterized protein</fullName>
    </submittedName>
</protein>
<organism evidence="2 3">
    <name type="scientific">Dispira parvispora</name>
    <dbReference type="NCBI Taxonomy" id="1520584"/>
    <lineage>
        <taxon>Eukaryota</taxon>
        <taxon>Fungi</taxon>
        <taxon>Fungi incertae sedis</taxon>
        <taxon>Zoopagomycota</taxon>
        <taxon>Kickxellomycotina</taxon>
        <taxon>Dimargaritomycetes</taxon>
        <taxon>Dimargaritales</taxon>
        <taxon>Dimargaritaceae</taxon>
        <taxon>Dispira</taxon>
    </lineage>
</organism>
<feature type="compositionally biased region" description="Pro residues" evidence="1">
    <location>
        <begin position="1"/>
        <end position="10"/>
    </location>
</feature>
<proteinExistence type="predicted"/>